<dbReference type="eggNOG" id="COG1597">
    <property type="taxonomic scope" value="Bacteria"/>
</dbReference>
<feature type="domain" description="DAGKc" evidence="3">
    <location>
        <begin position="11"/>
        <end position="157"/>
    </location>
</feature>
<protein>
    <recommendedName>
        <fullName evidence="3">DAGKc domain-containing protein</fullName>
    </recommendedName>
</protein>
<organism evidence="4 5">
    <name type="scientific">Gordonia soli NBRC 108243</name>
    <dbReference type="NCBI Taxonomy" id="1223545"/>
    <lineage>
        <taxon>Bacteria</taxon>
        <taxon>Bacillati</taxon>
        <taxon>Actinomycetota</taxon>
        <taxon>Actinomycetes</taxon>
        <taxon>Mycobacteriales</taxon>
        <taxon>Gordoniaceae</taxon>
        <taxon>Gordonia</taxon>
    </lineage>
</organism>
<dbReference type="SMART" id="SM00046">
    <property type="entry name" value="DAGKc"/>
    <property type="match status" value="1"/>
</dbReference>
<dbReference type="GO" id="GO:0004143">
    <property type="term" value="F:ATP-dependent diacylglycerol kinase activity"/>
    <property type="evidence" value="ECO:0007669"/>
    <property type="project" value="TreeGrafter"/>
</dbReference>
<dbReference type="InterPro" id="IPR001206">
    <property type="entry name" value="Diacylglycerol_kinase_cat_dom"/>
</dbReference>
<dbReference type="AlphaFoldDB" id="M0QE62"/>
<evidence type="ECO:0000256" key="2">
    <source>
        <dbReference type="ARBA" id="ARBA00005983"/>
    </source>
</evidence>
<reference evidence="4 5" key="1">
    <citation type="submission" date="2013-01" db="EMBL/GenBank/DDBJ databases">
        <title>Whole genome shotgun sequence of Gordonia soli NBRC 108243.</title>
        <authorList>
            <person name="Isaki-Nakamura S."/>
            <person name="Hosoyama A."/>
            <person name="Tsuchikane K."/>
            <person name="Ando Y."/>
            <person name="Baba S."/>
            <person name="Ohji S."/>
            <person name="Hamada M."/>
            <person name="Tamura T."/>
            <person name="Yamazoe A."/>
            <person name="Yamazaki S."/>
            <person name="Fujita N."/>
        </authorList>
    </citation>
    <scope>NUCLEOTIDE SEQUENCE [LARGE SCALE GENOMIC DNA]</scope>
    <source>
        <strain evidence="4 5">NBRC 108243</strain>
    </source>
</reference>
<dbReference type="Proteomes" id="UP000011666">
    <property type="component" value="Unassembled WGS sequence"/>
</dbReference>
<dbReference type="STRING" id="1223545.GS4_03_00740"/>
<proteinExistence type="inferred from homology"/>
<dbReference type="PANTHER" id="PTHR12358:SF106">
    <property type="entry name" value="LIPID KINASE YEGS"/>
    <property type="match status" value="1"/>
</dbReference>
<dbReference type="InterPro" id="IPR050187">
    <property type="entry name" value="Lipid_Phosphate_FormReg"/>
</dbReference>
<name>M0QE62_9ACTN</name>
<dbReference type="InterPro" id="IPR017438">
    <property type="entry name" value="ATP-NAD_kinase_N"/>
</dbReference>
<dbReference type="GO" id="GO:0005886">
    <property type="term" value="C:plasma membrane"/>
    <property type="evidence" value="ECO:0007669"/>
    <property type="project" value="TreeGrafter"/>
</dbReference>
<evidence type="ECO:0000313" key="5">
    <source>
        <dbReference type="Proteomes" id="UP000011666"/>
    </source>
</evidence>
<dbReference type="SUPFAM" id="SSF111331">
    <property type="entry name" value="NAD kinase/diacylglycerol kinase-like"/>
    <property type="match status" value="1"/>
</dbReference>
<dbReference type="PROSITE" id="PS50146">
    <property type="entry name" value="DAGK"/>
    <property type="match status" value="1"/>
</dbReference>
<accession>M0QE62</accession>
<comment type="similarity">
    <text evidence="2">Belongs to the diacylglycerol/lipid kinase family.</text>
</comment>
<dbReference type="PANTHER" id="PTHR12358">
    <property type="entry name" value="SPHINGOSINE KINASE"/>
    <property type="match status" value="1"/>
</dbReference>
<dbReference type="Gene3D" id="2.60.200.40">
    <property type="match status" value="1"/>
</dbReference>
<comment type="caution">
    <text evidence="4">The sequence shown here is derived from an EMBL/GenBank/DDBJ whole genome shotgun (WGS) entry which is preliminary data.</text>
</comment>
<evidence type="ECO:0000256" key="1">
    <source>
        <dbReference type="ARBA" id="ARBA00001946"/>
    </source>
</evidence>
<dbReference type="Pfam" id="PF00781">
    <property type="entry name" value="DAGK_cat"/>
    <property type="match status" value="1"/>
</dbReference>
<comment type="cofactor">
    <cofactor evidence="1">
        <name>Mg(2+)</name>
        <dbReference type="ChEBI" id="CHEBI:18420"/>
    </cofactor>
</comment>
<dbReference type="Gene3D" id="3.40.50.10330">
    <property type="entry name" value="Probable inorganic polyphosphate/atp-NAD kinase, domain 1"/>
    <property type="match status" value="1"/>
</dbReference>
<dbReference type="EMBL" id="BANX01000003">
    <property type="protein sequence ID" value="GAC66626.1"/>
    <property type="molecule type" value="Genomic_DNA"/>
</dbReference>
<dbReference type="InterPro" id="IPR016064">
    <property type="entry name" value="NAD/diacylglycerol_kinase_sf"/>
</dbReference>
<evidence type="ECO:0000313" key="4">
    <source>
        <dbReference type="EMBL" id="GAC66626.1"/>
    </source>
</evidence>
<sequence>MGGRGPYPISSGVVRVMLIVNPFATATSAAGRDALAHTLGARFHVDVEHTTHRGHAGELAARAATVGYDAVLVHGGDGSVNEAVNGLLPSPAAIDDTPSGTRSRLPAIGVIPGGSANVFARALGINGDPLQATSQVAALLESGTTQRIGLGHTDDRWFLFNAGMGVDAVVVHAMEDKRHAGKAATPGRYVRTTIATFLRNSTDPAIFTVEVPDRAPITGVRFGFVSNLSPWTYLGSREIRTNPTTGFDSRLGVFAATSMSVLRTLPLAARLLAQRDPRARHLYRDDDVAHVRFVADEPLDVQMDGDYIGERREMIFGHRAAVLDVVAPPL</sequence>
<keyword evidence="5" id="KW-1185">Reference proteome</keyword>
<evidence type="ECO:0000259" key="3">
    <source>
        <dbReference type="PROSITE" id="PS50146"/>
    </source>
</evidence>
<gene>
    <name evidence="4" type="ORF">GS4_03_00740</name>
</gene>